<organism evidence="1 2">
    <name type="scientific">Ramlibacter montanisoli</name>
    <dbReference type="NCBI Taxonomy" id="2732512"/>
    <lineage>
        <taxon>Bacteria</taxon>
        <taxon>Pseudomonadati</taxon>
        <taxon>Pseudomonadota</taxon>
        <taxon>Betaproteobacteria</taxon>
        <taxon>Burkholderiales</taxon>
        <taxon>Comamonadaceae</taxon>
        <taxon>Ramlibacter</taxon>
    </lineage>
</organism>
<comment type="caution">
    <text evidence="1">The sequence shown here is derived from an EMBL/GenBank/DDBJ whole genome shotgun (WGS) entry which is preliminary data.</text>
</comment>
<dbReference type="RefSeq" id="WP_171562705.1">
    <property type="nucleotide sequence ID" value="NZ_JABFCS010000001.1"/>
</dbReference>
<dbReference type="EMBL" id="JABFCS010000001">
    <property type="protein sequence ID" value="NNU45145.1"/>
    <property type="molecule type" value="Genomic_DNA"/>
</dbReference>
<protein>
    <submittedName>
        <fullName evidence="1">Uncharacterized protein</fullName>
    </submittedName>
</protein>
<dbReference type="AlphaFoldDB" id="A0A849KK17"/>
<reference evidence="1 2" key="1">
    <citation type="submission" date="2020-05" db="EMBL/GenBank/DDBJ databases">
        <authorList>
            <person name="Khan S.A."/>
            <person name="Jeon C.O."/>
            <person name="Chun B.H."/>
        </authorList>
    </citation>
    <scope>NUCLEOTIDE SEQUENCE [LARGE SCALE GENOMIC DNA]</scope>
    <source>
        <strain evidence="1 2">B156</strain>
    </source>
</reference>
<name>A0A849KK17_9BURK</name>
<evidence type="ECO:0000313" key="1">
    <source>
        <dbReference type="EMBL" id="NNU45145.1"/>
    </source>
</evidence>
<reference evidence="1 2" key="2">
    <citation type="submission" date="2020-06" db="EMBL/GenBank/DDBJ databases">
        <title>Ramlibacter rhizophilus sp. nov., isolated from rhizosphere soil of national flower Mugunghwa from South Korea.</title>
        <authorList>
            <person name="Zheng-Fei Y."/>
            <person name="Huan T."/>
        </authorList>
    </citation>
    <scope>NUCLEOTIDE SEQUENCE [LARGE SCALE GENOMIC DNA]</scope>
    <source>
        <strain evidence="1 2">B156</strain>
    </source>
</reference>
<dbReference type="Proteomes" id="UP000552954">
    <property type="component" value="Unassembled WGS sequence"/>
</dbReference>
<keyword evidence="2" id="KW-1185">Reference proteome</keyword>
<proteinExistence type="predicted"/>
<evidence type="ECO:0000313" key="2">
    <source>
        <dbReference type="Proteomes" id="UP000552954"/>
    </source>
</evidence>
<accession>A0A849KK17</accession>
<gene>
    <name evidence="1" type="ORF">HK415_21235</name>
</gene>
<sequence length="108" mass="11567">MNQPVDLRFIGMLSSESAEAAALGGITALDEAHRQVRGWKVSMEPPQSAWGLPAYAVQVQAELDEGALVATRAHGSDLMAAMQDAFEGMQQLLGRRASAQPQHVTSSY</sequence>